<dbReference type="Proteomes" id="UP000515317">
    <property type="component" value="Chromosome"/>
</dbReference>
<keyword evidence="3" id="KW-1185">Reference proteome</keyword>
<feature type="transmembrane region" description="Helical" evidence="1">
    <location>
        <begin position="7"/>
        <end position="29"/>
    </location>
</feature>
<name>A0A6S6QH69_9HYPH</name>
<evidence type="ECO:0000313" key="2">
    <source>
        <dbReference type="EMBL" id="BCJ89484.1"/>
    </source>
</evidence>
<sequence length="161" mass="17668">MGVLLRIVAVLYVAAAALMGLANFGSLSAEYPKPLIVAIGVLAVIPAVLLYAFGQVVTTVRQNHKELVLIRKLLATPAAQRDLRAYRPTENGAARIPLNRASSPHAVARFRQESEEAGLDGKVFEGVPWRQLPDGSINGLIADRLVRFRDWREFAATVQRR</sequence>
<organism evidence="2 3">
    <name type="scientific">Terrihabitans soli</name>
    <dbReference type="NCBI Taxonomy" id="708113"/>
    <lineage>
        <taxon>Bacteria</taxon>
        <taxon>Pseudomonadati</taxon>
        <taxon>Pseudomonadota</taxon>
        <taxon>Alphaproteobacteria</taxon>
        <taxon>Hyphomicrobiales</taxon>
        <taxon>Terrihabitans</taxon>
    </lineage>
</organism>
<feature type="transmembrane region" description="Helical" evidence="1">
    <location>
        <begin position="35"/>
        <end position="53"/>
    </location>
</feature>
<evidence type="ECO:0000256" key="1">
    <source>
        <dbReference type="SAM" id="Phobius"/>
    </source>
</evidence>
<keyword evidence="1" id="KW-0472">Membrane</keyword>
<keyword evidence="1" id="KW-1133">Transmembrane helix</keyword>
<protein>
    <submittedName>
        <fullName evidence="2">Uncharacterized protein</fullName>
    </submittedName>
</protein>
<dbReference type="EMBL" id="AP023361">
    <property type="protein sequence ID" value="BCJ89484.1"/>
    <property type="molecule type" value="Genomic_DNA"/>
</dbReference>
<evidence type="ECO:0000313" key="3">
    <source>
        <dbReference type="Proteomes" id="UP000515317"/>
    </source>
</evidence>
<gene>
    <name evidence="2" type="ORF">IZ6_02190</name>
</gene>
<keyword evidence="1" id="KW-0812">Transmembrane</keyword>
<proteinExistence type="predicted"/>
<reference evidence="2 3" key="1">
    <citation type="submission" date="2020-08" db="EMBL/GenBank/DDBJ databases">
        <title>Genome sequence of Rhizobiales bacterium strain IZ6.</title>
        <authorList>
            <person name="Nakai R."/>
            <person name="Naganuma T."/>
        </authorList>
    </citation>
    <scope>NUCLEOTIDE SEQUENCE [LARGE SCALE GENOMIC DNA]</scope>
    <source>
        <strain evidence="2 3">IZ6</strain>
    </source>
</reference>
<accession>A0A6S6QH69</accession>
<dbReference type="KEGG" id="tso:IZ6_02190"/>
<dbReference type="AlphaFoldDB" id="A0A6S6QH69"/>